<evidence type="ECO:0000313" key="2">
    <source>
        <dbReference type="EMBL" id="KAJ7671792.1"/>
    </source>
</evidence>
<feature type="region of interest" description="Disordered" evidence="1">
    <location>
        <begin position="360"/>
        <end position="383"/>
    </location>
</feature>
<gene>
    <name evidence="2" type="ORF">B0H17DRAFT_1141456</name>
</gene>
<proteinExistence type="predicted"/>
<evidence type="ECO:0000313" key="3">
    <source>
        <dbReference type="Proteomes" id="UP001221757"/>
    </source>
</evidence>
<organism evidence="2 3">
    <name type="scientific">Mycena rosella</name>
    <name type="common">Pink bonnet</name>
    <name type="synonym">Agaricus rosellus</name>
    <dbReference type="NCBI Taxonomy" id="1033263"/>
    <lineage>
        <taxon>Eukaryota</taxon>
        <taxon>Fungi</taxon>
        <taxon>Dikarya</taxon>
        <taxon>Basidiomycota</taxon>
        <taxon>Agaricomycotina</taxon>
        <taxon>Agaricomycetes</taxon>
        <taxon>Agaricomycetidae</taxon>
        <taxon>Agaricales</taxon>
        <taxon>Marasmiineae</taxon>
        <taxon>Mycenaceae</taxon>
        <taxon>Mycena</taxon>
    </lineage>
</organism>
<dbReference type="Proteomes" id="UP001221757">
    <property type="component" value="Unassembled WGS sequence"/>
</dbReference>
<dbReference type="EMBL" id="JARKIE010000172">
    <property type="protein sequence ID" value="KAJ7671792.1"/>
    <property type="molecule type" value="Genomic_DNA"/>
</dbReference>
<keyword evidence="3" id="KW-1185">Reference proteome</keyword>
<feature type="compositionally biased region" description="Basic and acidic residues" evidence="1">
    <location>
        <begin position="195"/>
        <end position="206"/>
    </location>
</feature>
<sequence>MCGKKVDHKITCGSSGAKPLFTRWINGEAHTTDNKHSESSDREDDTENNICWCDERNFDMPIIVAGHEARLHSQERYCIPDDLLQPARHAPDTLPPISPAAHHHSRQFLPPLNSLSLPAPSWQPGGAWILLFVPGCPRDSPSLTPPLSHARTPLFLPETHEPTPEVQSFEYAEDHTSQDASMTVGDPDTILVSRDSSREPAAKRRRVDDPVAAAALAWHQQISALLDLHVFDDDEDNAECDKDPTLNESALDFIDDDEEPQEAPVLLHQPTEDVGRLAQIAARFEQDTATYTKSAQSEQTEMREVSAEASVVAQTTILRRAVQDTAHSILPRPAPNLDRADGHCTRCVLIAQAAKVPGAGEVDPGGKGTIEEEKGRQAAREAGQAELPLSKKMYPQVYPTLDELEPFQRSRRPIFTITDFLGHAQALQLCDRVKIWRGACTSTVGYIVDVLDVKVNRKDPPGGQTWVTMMKLSPVLLLPSVGGEIAREWFQLGALRCHVLSPSPPLQLSTVCESLGTARPFKDVHGNRASIPMTNVERAFRVADKVIVKQGEHKGHQGIVLDCGFFFLEIFDVGPGHILDDVPTMQHEAIMQRHTFRVPLVNIDFDMFRDSTSNPEYFPAQSTVSVVSHPDVSPEQIARFKERLVKRAQEQGCRYEGLHVMVVDVRMDLRVHSARSDNGLVRMSSVFKGRRGLIIGDHDSTDRIQILFTTPATRRRQQMRRDTHGIMVTISSLPSQTKYQGFPIRTFPIRKSVLSSKRGLGNRCGPEVAEHALQ</sequence>
<name>A0AAD7CZK1_MYCRO</name>
<comment type="caution">
    <text evidence="2">The sequence shown here is derived from an EMBL/GenBank/DDBJ whole genome shotgun (WGS) entry which is preliminary data.</text>
</comment>
<accession>A0AAD7CZK1</accession>
<feature type="compositionally biased region" description="Basic and acidic residues" evidence="1">
    <location>
        <begin position="369"/>
        <end position="379"/>
    </location>
</feature>
<feature type="region of interest" description="Disordered" evidence="1">
    <location>
        <begin position="174"/>
        <end position="206"/>
    </location>
</feature>
<dbReference type="AlphaFoldDB" id="A0AAD7CZK1"/>
<evidence type="ECO:0000256" key="1">
    <source>
        <dbReference type="SAM" id="MobiDB-lite"/>
    </source>
</evidence>
<reference evidence="2" key="1">
    <citation type="submission" date="2023-03" db="EMBL/GenBank/DDBJ databases">
        <title>Massive genome expansion in bonnet fungi (Mycena s.s.) driven by repeated elements and novel gene families across ecological guilds.</title>
        <authorList>
            <consortium name="Lawrence Berkeley National Laboratory"/>
            <person name="Harder C.B."/>
            <person name="Miyauchi S."/>
            <person name="Viragh M."/>
            <person name="Kuo A."/>
            <person name="Thoen E."/>
            <person name="Andreopoulos B."/>
            <person name="Lu D."/>
            <person name="Skrede I."/>
            <person name="Drula E."/>
            <person name="Henrissat B."/>
            <person name="Morin E."/>
            <person name="Kohler A."/>
            <person name="Barry K."/>
            <person name="LaButti K."/>
            <person name="Morin E."/>
            <person name="Salamov A."/>
            <person name="Lipzen A."/>
            <person name="Mereny Z."/>
            <person name="Hegedus B."/>
            <person name="Baldrian P."/>
            <person name="Stursova M."/>
            <person name="Weitz H."/>
            <person name="Taylor A."/>
            <person name="Grigoriev I.V."/>
            <person name="Nagy L.G."/>
            <person name="Martin F."/>
            <person name="Kauserud H."/>
        </authorList>
    </citation>
    <scope>NUCLEOTIDE SEQUENCE</scope>
    <source>
        <strain evidence="2">CBHHK067</strain>
    </source>
</reference>
<protein>
    <submittedName>
        <fullName evidence="2">Uncharacterized protein</fullName>
    </submittedName>
</protein>